<keyword evidence="4" id="KW-1185">Reference proteome</keyword>
<dbReference type="PANTHER" id="PTHR35789">
    <property type="entry name" value="SPORE GERMINATION PROTEIN B3"/>
    <property type="match status" value="1"/>
</dbReference>
<reference evidence="3 4" key="1">
    <citation type="journal article" date="2019" name="Anaerobe">
        <title>Detection of Robinsoniella peoriensis in multiple bone samples of a trauma patient.</title>
        <authorList>
            <person name="Schrottner P."/>
            <person name="Hartwich K."/>
            <person name="Bunk B."/>
            <person name="Schober I."/>
            <person name="Helbig S."/>
            <person name="Rudolph W.W."/>
            <person name="Gunzer F."/>
        </authorList>
    </citation>
    <scope>NUCLEOTIDE SEQUENCE [LARGE SCALE GENOMIC DNA]</scope>
    <source>
        <strain evidence="3 4">DSM 106044</strain>
    </source>
</reference>
<feature type="region of interest" description="Disordered" evidence="1">
    <location>
        <begin position="48"/>
        <end position="78"/>
    </location>
</feature>
<dbReference type="RefSeq" id="WP_070040821.1">
    <property type="nucleotide sequence ID" value="NZ_CABMJZ010000027.1"/>
</dbReference>
<dbReference type="Pfam" id="PF25198">
    <property type="entry name" value="Spore_GerAC_N"/>
    <property type="match status" value="1"/>
</dbReference>
<feature type="domain" description="Spore germination protein N-terminal" evidence="2">
    <location>
        <begin position="22"/>
        <end position="201"/>
    </location>
</feature>
<dbReference type="AlphaFoldDB" id="A0A4U8Q7P0"/>
<evidence type="ECO:0000313" key="4">
    <source>
        <dbReference type="Proteomes" id="UP000306509"/>
    </source>
</evidence>
<dbReference type="Proteomes" id="UP000306509">
    <property type="component" value="Unassembled WGS sequence"/>
</dbReference>
<dbReference type="InterPro" id="IPR057336">
    <property type="entry name" value="GerAC_N"/>
</dbReference>
<dbReference type="EMBL" id="QGQD01000054">
    <property type="protein sequence ID" value="TLD00529.1"/>
    <property type="molecule type" value="Genomic_DNA"/>
</dbReference>
<gene>
    <name evidence="3" type="ORF">DSM106044_02662</name>
</gene>
<dbReference type="OrthoDB" id="1771654at2"/>
<name>A0A4U8Q7P0_9FIRM</name>
<dbReference type="STRING" id="180332.GCA_000797495_01383"/>
<evidence type="ECO:0000256" key="1">
    <source>
        <dbReference type="SAM" id="MobiDB-lite"/>
    </source>
</evidence>
<dbReference type="GO" id="GO:0009847">
    <property type="term" value="P:spore germination"/>
    <property type="evidence" value="ECO:0007669"/>
    <property type="project" value="InterPro"/>
</dbReference>
<proteinExistence type="predicted"/>
<sequence>MKKWFMTVVLMAIMLCLSGCTKRELEDRYFPLAVEVHKEEEGYRIEYALPNMGEETGQKKGGEEESEQEEKDTKEESAVGKTIEEAAKAYAAYVDKYIDSGHTKAIILGPEMLEDANTRKEMLTYFESHTSFARSISVFVYDDEGEESLVTKTASSIDSLGTYLQDLIKNNPDKKGVGTTLGDLLNFWHNNEEEVTIPQVHLKKDKPVADGEVVFISSP</sequence>
<organism evidence="3 4">
    <name type="scientific">Robinsoniella peoriensis</name>
    <dbReference type="NCBI Taxonomy" id="180332"/>
    <lineage>
        <taxon>Bacteria</taxon>
        <taxon>Bacillati</taxon>
        <taxon>Bacillota</taxon>
        <taxon>Clostridia</taxon>
        <taxon>Lachnospirales</taxon>
        <taxon>Lachnospiraceae</taxon>
        <taxon>Robinsoniella</taxon>
    </lineage>
</organism>
<protein>
    <submittedName>
        <fullName evidence="3">Germination protein, Ger(X)C family</fullName>
    </submittedName>
</protein>
<comment type="caution">
    <text evidence="3">The sequence shown here is derived from an EMBL/GenBank/DDBJ whole genome shotgun (WGS) entry which is preliminary data.</text>
</comment>
<dbReference type="PANTHER" id="PTHR35789:SF1">
    <property type="entry name" value="SPORE GERMINATION PROTEIN B3"/>
    <property type="match status" value="1"/>
</dbReference>
<dbReference type="GO" id="GO:0016020">
    <property type="term" value="C:membrane"/>
    <property type="evidence" value="ECO:0007669"/>
    <property type="project" value="InterPro"/>
</dbReference>
<accession>A0A4U8Q7P0</accession>
<evidence type="ECO:0000313" key="3">
    <source>
        <dbReference type="EMBL" id="TLD00529.1"/>
    </source>
</evidence>
<dbReference type="InterPro" id="IPR008844">
    <property type="entry name" value="Spore_GerAC-like"/>
</dbReference>
<evidence type="ECO:0000259" key="2">
    <source>
        <dbReference type="Pfam" id="PF25198"/>
    </source>
</evidence>